<gene>
    <name evidence="1" type="ORF">DIU24_01745</name>
</gene>
<evidence type="ECO:0008006" key="3">
    <source>
        <dbReference type="Google" id="ProtNLM"/>
    </source>
</evidence>
<name>A0A656PPS0_UNCKA</name>
<dbReference type="Gene3D" id="2.30.130.30">
    <property type="entry name" value="Hypothetical protein"/>
    <property type="match status" value="1"/>
</dbReference>
<dbReference type="AlphaFoldDB" id="A0A656PPS0"/>
<sequence length="154" mass="17259">MDHVAILRKAKITKGDNLLGDILAGTKTIESRWYVNKISPWNKIKINDFVYFKESGSPVTAVARVSKVIQYENLDKDTVNRIIKDYGKQIAPNASESELQSWAAKEINKRYCILIFLTGVKNVPAFGITKKGYGISSAWLCVGNIEKVRLASHD</sequence>
<dbReference type="Proteomes" id="UP000262056">
    <property type="component" value="Unassembled WGS sequence"/>
</dbReference>
<evidence type="ECO:0000313" key="2">
    <source>
        <dbReference type="Proteomes" id="UP000262056"/>
    </source>
</evidence>
<organism evidence="1 2">
    <name type="scientific">candidate division WWE3 bacterium</name>
    <dbReference type="NCBI Taxonomy" id="2053526"/>
    <lineage>
        <taxon>Bacteria</taxon>
        <taxon>Katanobacteria</taxon>
    </lineage>
</organism>
<comment type="caution">
    <text evidence="1">The sequence shown here is derived from an EMBL/GenBank/DDBJ whole genome shotgun (WGS) entry which is preliminary data.</text>
</comment>
<protein>
    <recommendedName>
        <fullName evidence="3">ASCH domain-containing protein</fullName>
    </recommendedName>
</protein>
<dbReference type="EMBL" id="DQFB01000003">
    <property type="protein sequence ID" value="HCQ40416.1"/>
    <property type="molecule type" value="Genomic_DNA"/>
</dbReference>
<evidence type="ECO:0000313" key="1">
    <source>
        <dbReference type="EMBL" id="HCQ40416.1"/>
    </source>
</evidence>
<accession>A0A656PPS0</accession>
<proteinExistence type="predicted"/>
<reference evidence="1 2" key="1">
    <citation type="journal article" date="2018" name="Nat. Biotechnol.">
        <title>A standardized bacterial taxonomy based on genome phylogeny substantially revises the tree of life.</title>
        <authorList>
            <person name="Parks D.H."/>
            <person name="Chuvochina M."/>
            <person name="Waite D.W."/>
            <person name="Rinke C."/>
            <person name="Skarshewski A."/>
            <person name="Chaumeil P.A."/>
            <person name="Hugenholtz P."/>
        </authorList>
    </citation>
    <scope>NUCLEOTIDE SEQUENCE [LARGE SCALE GENOMIC DNA]</scope>
    <source>
        <strain evidence="1">UBA12021</strain>
    </source>
</reference>